<reference evidence="7" key="1">
    <citation type="journal article" date="2015" name="Nature">
        <title>Complex archaea that bridge the gap between prokaryotes and eukaryotes.</title>
        <authorList>
            <person name="Spang A."/>
            <person name="Saw J.H."/>
            <person name="Jorgensen S.L."/>
            <person name="Zaremba-Niedzwiedzka K."/>
            <person name="Martijn J."/>
            <person name="Lind A.E."/>
            <person name="van Eijk R."/>
            <person name="Schleper C."/>
            <person name="Guy L."/>
            <person name="Ettema T.J."/>
        </authorList>
    </citation>
    <scope>NUCLEOTIDE SEQUENCE</scope>
</reference>
<evidence type="ECO:0000256" key="3">
    <source>
        <dbReference type="ARBA" id="ARBA00022729"/>
    </source>
</evidence>
<organism evidence="7">
    <name type="scientific">marine sediment metagenome</name>
    <dbReference type="NCBI Taxonomy" id="412755"/>
    <lineage>
        <taxon>unclassified sequences</taxon>
        <taxon>metagenomes</taxon>
        <taxon>ecological metagenomes</taxon>
    </lineage>
</organism>
<dbReference type="GO" id="GO:0003774">
    <property type="term" value="F:cytoskeletal motor activity"/>
    <property type="evidence" value="ECO:0007669"/>
    <property type="project" value="InterPro"/>
</dbReference>
<dbReference type="GO" id="GO:0071973">
    <property type="term" value="P:bacterial-type flagellum-dependent cell motility"/>
    <property type="evidence" value="ECO:0007669"/>
    <property type="project" value="InterPro"/>
</dbReference>
<comment type="caution">
    <text evidence="7">The sequence shown here is derived from an EMBL/GenBank/DDBJ whole genome shotgun (WGS) entry which is preliminary data.</text>
</comment>
<proteinExistence type="inferred from homology"/>
<evidence type="ECO:0000313" key="7">
    <source>
        <dbReference type="EMBL" id="KKO09929.1"/>
    </source>
</evidence>
<dbReference type="GO" id="GO:0009427">
    <property type="term" value="C:bacterial-type flagellum basal body, distal rod, L ring"/>
    <property type="evidence" value="ECO:0007669"/>
    <property type="project" value="InterPro"/>
</dbReference>
<gene>
    <name evidence="7" type="ORF">LCGC14_0034310</name>
</gene>
<dbReference type="InterPro" id="IPR000527">
    <property type="entry name" value="Flag_Lring"/>
</dbReference>
<keyword evidence="3" id="KW-0732">Signal</keyword>
<evidence type="ECO:0000256" key="1">
    <source>
        <dbReference type="ARBA" id="ARBA00004365"/>
    </source>
</evidence>
<protein>
    <recommendedName>
        <fullName evidence="8">Flagellar L-ring protein</fullName>
    </recommendedName>
</protein>
<evidence type="ECO:0000256" key="6">
    <source>
        <dbReference type="ARBA" id="ARBA00023237"/>
    </source>
</evidence>
<dbReference type="EMBL" id="LAZR01000006">
    <property type="protein sequence ID" value="KKO09929.1"/>
    <property type="molecule type" value="Genomic_DNA"/>
</dbReference>
<name>A0A0F9YYS2_9ZZZZ</name>
<dbReference type="NCBIfam" id="NF001304">
    <property type="entry name" value="PRK00249.1-4"/>
    <property type="match status" value="1"/>
</dbReference>
<dbReference type="PROSITE" id="PS51257">
    <property type="entry name" value="PROKAR_LIPOPROTEIN"/>
    <property type="match status" value="1"/>
</dbReference>
<evidence type="ECO:0000256" key="5">
    <source>
        <dbReference type="ARBA" id="ARBA00023143"/>
    </source>
</evidence>
<evidence type="ECO:0000256" key="2">
    <source>
        <dbReference type="ARBA" id="ARBA00004442"/>
    </source>
</evidence>
<dbReference type="HAMAP" id="MF_00415">
    <property type="entry name" value="FlgH"/>
    <property type="match status" value="1"/>
</dbReference>
<sequence>MIALRVAVLTVTFSALTACVQAPPRADDPAYAPVLPRTPMPQELNNGAIYQPGFEVSLYDDRKANRVGDIITITLEERTAARKSADNEIDKSSSVSIANPTLFGNVVGAKGLDLGVSMGGERSFEGEAEANQSNSLTGSITVTVVEALPNGILRVRGEKWITLNNGDELIRISGLVRSDDISTDNTVPSTRVADARIAYSGTGAFANASQPGWLSQFFLSPLWPF</sequence>
<dbReference type="AlphaFoldDB" id="A0A0F9YYS2"/>
<comment type="subcellular location">
    <subcellularLocation>
        <location evidence="1">Bacterial flagellum</location>
    </subcellularLocation>
    <subcellularLocation>
        <location evidence="2">Cell outer membrane</location>
    </subcellularLocation>
</comment>
<dbReference type="GO" id="GO:0009279">
    <property type="term" value="C:cell outer membrane"/>
    <property type="evidence" value="ECO:0007669"/>
    <property type="project" value="UniProtKB-SubCell"/>
</dbReference>
<dbReference type="PANTHER" id="PTHR34933:SF1">
    <property type="entry name" value="FLAGELLAR L-RING PROTEIN"/>
    <property type="match status" value="1"/>
</dbReference>
<keyword evidence="6" id="KW-0998">Cell outer membrane</keyword>
<keyword evidence="5" id="KW-0975">Bacterial flagellum</keyword>
<dbReference type="Pfam" id="PF02107">
    <property type="entry name" value="FlgH"/>
    <property type="match status" value="1"/>
</dbReference>
<dbReference type="PRINTS" id="PR01008">
    <property type="entry name" value="FLGLRINGFLGH"/>
</dbReference>
<evidence type="ECO:0008006" key="8">
    <source>
        <dbReference type="Google" id="ProtNLM"/>
    </source>
</evidence>
<evidence type="ECO:0000256" key="4">
    <source>
        <dbReference type="ARBA" id="ARBA00023136"/>
    </source>
</evidence>
<keyword evidence="4" id="KW-0472">Membrane</keyword>
<accession>A0A0F9YYS2</accession>
<dbReference type="PANTHER" id="PTHR34933">
    <property type="entry name" value="FLAGELLAR L-RING PROTEIN"/>
    <property type="match status" value="1"/>
</dbReference>